<proteinExistence type="predicted"/>
<sequence length="50" mass="5805">MAELSKSPFYDDLKPLFEINKLLSALEEELERKPLDFDKIESILSKSGEF</sequence>
<organism evidence="1">
    <name type="scientific">marine sediment metagenome</name>
    <dbReference type="NCBI Taxonomy" id="412755"/>
    <lineage>
        <taxon>unclassified sequences</taxon>
        <taxon>metagenomes</taxon>
        <taxon>ecological metagenomes</taxon>
    </lineage>
</organism>
<reference evidence="1" key="1">
    <citation type="journal article" date="2014" name="Front. Microbiol.">
        <title>High frequency of phylogenetically diverse reductive dehalogenase-homologous genes in deep subseafloor sedimentary metagenomes.</title>
        <authorList>
            <person name="Kawai M."/>
            <person name="Futagami T."/>
            <person name="Toyoda A."/>
            <person name="Takaki Y."/>
            <person name="Nishi S."/>
            <person name="Hori S."/>
            <person name="Arai W."/>
            <person name="Tsubouchi T."/>
            <person name="Morono Y."/>
            <person name="Uchiyama I."/>
            <person name="Ito T."/>
            <person name="Fujiyama A."/>
            <person name="Inagaki F."/>
            <person name="Takami H."/>
        </authorList>
    </citation>
    <scope>NUCLEOTIDE SEQUENCE</scope>
    <source>
        <strain evidence="1">Expedition CK06-06</strain>
    </source>
</reference>
<feature type="non-terminal residue" evidence="1">
    <location>
        <position position="50"/>
    </location>
</feature>
<dbReference type="AlphaFoldDB" id="X1RUY4"/>
<name>X1RUY4_9ZZZZ</name>
<comment type="caution">
    <text evidence="1">The sequence shown here is derived from an EMBL/GenBank/DDBJ whole genome shotgun (WGS) entry which is preliminary data.</text>
</comment>
<dbReference type="EMBL" id="BARW01003999">
    <property type="protein sequence ID" value="GAI59319.1"/>
    <property type="molecule type" value="Genomic_DNA"/>
</dbReference>
<evidence type="ECO:0000313" key="1">
    <source>
        <dbReference type="EMBL" id="GAI59319.1"/>
    </source>
</evidence>
<protein>
    <submittedName>
        <fullName evidence="1">Uncharacterized protein</fullName>
    </submittedName>
</protein>
<accession>X1RUY4</accession>
<gene>
    <name evidence="1" type="ORF">S12H4_09718</name>
</gene>